<dbReference type="CDD" id="cd06856">
    <property type="entry name" value="GT_GPT_archaea"/>
    <property type="match status" value="1"/>
</dbReference>
<sequence>MTWVSAFIGLSLSLVLTPYVAGLMRKAGIVGRDIHKLHKPEVAEMGGIAILISLPLSLILVLDDVLSKALLIFLLFGLIGILDDLTSLKQSHKVLLSLLVSLPILSLNVSKEIDLLVFTINLKTLYYLFAILFVTGSANLVNMLAGFNGLEVGTSAIALLFLGLITSGDAQILAFVGFAVALGFLWWNKYPARVFPGDTGTLSLGALIGLVGILGKVEIFAVILLIPHAIDFMLKTKIRFKGRPLGKTEILEDGTLKAPPYLSFLGLIMRVKRVKEYELVAIVWAIEITLGFVVLLLHQLL</sequence>
<protein>
    <submittedName>
        <fullName evidence="8">UDP-N-acetylglucosamine--dolichyl-phosphate N-acetylglucosaminephosphotransferase</fullName>
    </submittedName>
</protein>
<feature type="transmembrane region" description="Helical" evidence="7">
    <location>
        <begin position="6"/>
        <end position="22"/>
    </location>
</feature>
<evidence type="ECO:0000256" key="5">
    <source>
        <dbReference type="ARBA" id="ARBA00022989"/>
    </source>
</evidence>
<dbReference type="EMBL" id="DQUR01000146">
    <property type="protein sequence ID" value="HIP89156.1"/>
    <property type="molecule type" value="Genomic_DNA"/>
</dbReference>
<dbReference type="AlphaFoldDB" id="A0A832ZGU2"/>
<evidence type="ECO:0000256" key="2">
    <source>
        <dbReference type="ARBA" id="ARBA00022475"/>
    </source>
</evidence>
<evidence type="ECO:0000256" key="6">
    <source>
        <dbReference type="ARBA" id="ARBA00023136"/>
    </source>
</evidence>
<keyword evidence="5 7" id="KW-1133">Transmembrane helix</keyword>
<dbReference type="Proteomes" id="UP000653692">
    <property type="component" value="Unassembled WGS sequence"/>
</dbReference>
<gene>
    <name evidence="8" type="ORF">EYH24_04285</name>
</gene>
<evidence type="ECO:0000256" key="1">
    <source>
        <dbReference type="ARBA" id="ARBA00004651"/>
    </source>
</evidence>
<feature type="transmembrane region" description="Helical" evidence="7">
    <location>
        <begin position="42"/>
        <end position="59"/>
    </location>
</feature>
<feature type="transmembrane region" description="Helical" evidence="7">
    <location>
        <begin position="125"/>
        <end position="145"/>
    </location>
</feature>
<evidence type="ECO:0000256" key="3">
    <source>
        <dbReference type="ARBA" id="ARBA00022679"/>
    </source>
</evidence>
<evidence type="ECO:0000313" key="8">
    <source>
        <dbReference type="EMBL" id="HIP89156.1"/>
    </source>
</evidence>
<feature type="transmembrane region" description="Helical" evidence="7">
    <location>
        <begin position="157"/>
        <end position="187"/>
    </location>
</feature>
<dbReference type="GO" id="GO:0044038">
    <property type="term" value="P:cell wall macromolecule biosynthetic process"/>
    <property type="evidence" value="ECO:0007669"/>
    <property type="project" value="TreeGrafter"/>
</dbReference>
<dbReference type="GO" id="GO:0005886">
    <property type="term" value="C:plasma membrane"/>
    <property type="evidence" value="ECO:0007669"/>
    <property type="project" value="UniProtKB-SubCell"/>
</dbReference>
<dbReference type="PANTHER" id="PTHR22926:SF3">
    <property type="entry name" value="UNDECAPRENYL-PHOSPHATE ALPHA-N-ACETYLGLUCOSAMINYL 1-PHOSPHATE TRANSFERASE"/>
    <property type="match status" value="1"/>
</dbReference>
<keyword evidence="3 8" id="KW-0808">Transferase</keyword>
<evidence type="ECO:0000256" key="4">
    <source>
        <dbReference type="ARBA" id="ARBA00022692"/>
    </source>
</evidence>
<reference evidence="8" key="1">
    <citation type="journal article" date="2020" name="ISME J.">
        <title>Gammaproteobacteria mediating utilization of methyl-, sulfur- and petroleum organic compounds in deep ocean hydrothermal plumes.</title>
        <authorList>
            <person name="Zhou Z."/>
            <person name="Liu Y."/>
            <person name="Pan J."/>
            <person name="Cron B.R."/>
            <person name="Toner B.M."/>
            <person name="Anantharaman K."/>
            <person name="Breier J.A."/>
            <person name="Dick G.J."/>
            <person name="Li M."/>
        </authorList>
    </citation>
    <scope>NUCLEOTIDE SEQUENCE</scope>
    <source>
        <strain evidence="8">SZUA-1476</strain>
    </source>
</reference>
<dbReference type="PANTHER" id="PTHR22926">
    <property type="entry name" value="PHOSPHO-N-ACETYLMURAMOYL-PENTAPEPTIDE-TRANSFERASE"/>
    <property type="match status" value="1"/>
</dbReference>
<evidence type="ECO:0000313" key="9">
    <source>
        <dbReference type="Proteomes" id="UP000653692"/>
    </source>
</evidence>
<proteinExistence type="predicted"/>
<comment type="subcellular location">
    <subcellularLocation>
        <location evidence="1">Cell membrane</location>
        <topology evidence="1">Multi-pass membrane protein</topology>
    </subcellularLocation>
</comment>
<name>A0A832ZGU2_9EURY</name>
<feature type="transmembrane region" description="Helical" evidence="7">
    <location>
        <begin position="279"/>
        <end position="300"/>
    </location>
</feature>
<dbReference type="GO" id="GO:0071555">
    <property type="term" value="P:cell wall organization"/>
    <property type="evidence" value="ECO:0007669"/>
    <property type="project" value="TreeGrafter"/>
</dbReference>
<dbReference type="Pfam" id="PF00953">
    <property type="entry name" value="Glycos_transf_4"/>
    <property type="match status" value="1"/>
</dbReference>
<organism evidence="8 9">
    <name type="scientific">Thermococcus paralvinellae</name>
    <dbReference type="NCBI Taxonomy" id="582419"/>
    <lineage>
        <taxon>Archaea</taxon>
        <taxon>Methanobacteriati</taxon>
        <taxon>Methanobacteriota</taxon>
        <taxon>Thermococci</taxon>
        <taxon>Thermococcales</taxon>
        <taxon>Thermococcaceae</taxon>
        <taxon>Thermococcus</taxon>
    </lineage>
</organism>
<evidence type="ECO:0000256" key="7">
    <source>
        <dbReference type="SAM" id="Phobius"/>
    </source>
</evidence>
<dbReference type="InterPro" id="IPR000715">
    <property type="entry name" value="Glycosyl_transferase_4"/>
</dbReference>
<keyword evidence="4 7" id="KW-0812">Transmembrane</keyword>
<accession>A0A832ZGU2</accession>
<comment type="caution">
    <text evidence="8">The sequence shown here is derived from an EMBL/GenBank/DDBJ whole genome shotgun (WGS) entry which is preliminary data.</text>
</comment>
<keyword evidence="6 7" id="KW-0472">Membrane</keyword>
<keyword evidence="2" id="KW-1003">Cell membrane</keyword>
<feature type="transmembrane region" description="Helical" evidence="7">
    <location>
        <begin position="207"/>
        <end position="234"/>
    </location>
</feature>
<dbReference type="GO" id="GO:0016780">
    <property type="term" value="F:phosphotransferase activity, for other substituted phosphate groups"/>
    <property type="evidence" value="ECO:0007669"/>
    <property type="project" value="InterPro"/>
</dbReference>
<feature type="transmembrane region" description="Helical" evidence="7">
    <location>
        <begin position="65"/>
        <end position="82"/>
    </location>
</feature>